<dbReference type="PROSITE" id="PS52044">
    <property type="entry name" value="VLRF1"/>
    <property type="match status" value="1"/>
</dbReference>
<dbReference type="PROSITE" id="PS50088">
    <property type="entry name" value="ANK_REPEAT"/>
    <property type="match status" value="1"/>
</dbReference>
<keyword evidence="12" id="KW-0175">Coiled coil</keyword>
<evidence type="ECO:0000256" key="1">
    <source>
        <dbReference type="ARBA" id="ARBA00004496"/>
    </source>
</evidence>
<dbReference type="GO" id="GO:0016787">
    <property type="term" value="F:hydrolase activity"/>
    <property type="evidence" value="ECO:0007669"/>
    <property type="project" value="UniProtKB-KW"/>
</dbReference>
<feature type="region of interest" description="Disordered" evidence="15">
    <location>
        <begin position="671"/>
        <end position="695"/>
    </location>
</feature>
<evidence type="ECO:0000256" key="8">
    <source>
        <dbReference type="ARBA" id="ARBA00022771"/>
    </source>
</evidence>
<keyword evidence="10" id="KW-0862">Zinc</keyword>
<keyword evidence="3 14" id="KW-0963">Cytoplasm</keyword>
<dbReference type="Pfam" id="PF18826">
    <property type="entry name" value="bVLRF1"/>
    <property type="match status" value="1"/>
</dbReference>
<name>A0AAV2SZW3_CALDB</name>
<keyword evidence="7 14" id="KW-0255">Endonuclease</keyword>
<evidence type="ECO:0000256" key="15">
    <source>
        <dbReference type="SAM" id="MobiDB-lite"/>
    </source>
</evidence>
<gene>
    <name evidence="17" type="ORF">CDAUBV1_LOCUS358</name>
</gene>
<dbReference type="PROSITE" id="PS00028">
    <property type="entry name" value="ZINC_FINGER_C2H2_1"/>
    <property type="match status" value="1"/>
</dbReference>
<dbReference type="InterPro" id="IPR002110">
    <property type="entry name" value="Ankyrin_rpt"/>
</dbReference>
<feature type="repeat" description="ANK" evidence="13">
    <location>
        <begin position="583"/>
        <end position="616"/>
    </location>
</feature>
<feature type="compositionally biased region" description="Basic and acidic residues" evidence="15">
    <location>
        <begin position="685"/>
        <end position="695"/>
    </location>
</feature>
<dbReference type="EMBL" id="CAXLJL010000001">
    <property type="protein sequence ID" value="CAL5129439.1"/>
    <property type="molecule type" value="Genomic_DNA"/>
</dbReference>
<dbReference type="GO" id="GO:0004519">
    <property type="term" value="F:endonuclease activity"/>
    <property type="evidence" value="ECO:0007669"/>
    <property type="project" value="UniProtKB-KW"/>
</dbReference>
<feature type="domain" description="VLRF1" evidence="16">
    <location>
        <begin position="198"/>
        <end position="347"/>
    </location>
</feature>
<dbReference type="Proteomes" id="UP001497525">
    <property type="component" value="Unassembled WGS sequence"/>
</dbReference>
<evidence type="ECO:0000256" key="2">
    <source>
        <dbReference type="ARBA" id="ARBA00009262"/>
    </source>
</evidence>
<keyword evidence="11 13" id="KW-0040">ANK repeat</keyword>
<dbReference type="InterPro" id="IPR047139">
    <property type="entry name" value="ANKZ1/VMS1"/>
</dbReference>
<feature type="region of interest" description="Disordered" evidence="15">
    <location>
        <begin position="435"/>
        <end position="454"/>
    </location>
</feature>
<feature type="compositionally biased region" description="Basic and acidic residues" evidence="15">
    <location>
        <begin position="474"/>
        <end position="483"/>
    </location>
</feature>
<comment type="subcellular location">
    <subcellularLocation>
        <location evidence="1">Cytoplasm</location>
    </subcellularLocation>
</comment>
<feature type="active site" evidence="14">
    <location>
        <position position="241"/>
    </location>
</feature>
<dbReference type="InterPro" id="IPR036770">
    <property type="entry name" value="Ankyrin_rpt-contain_sf"/>
</dbReference>
<feature type="region of interest" description="Disordered" evidence="15">
    <location>
        <begin position="535"/>
        <end position="565"/>
    </location>
</feature>
<dbReference type="PANTHER" id="PTHR16036">
    <property type="entry name" value="ANKYRIN REPEAT AND ZINC FINGER DOMAIN-CONTAINING PROTEIN 1"/>
    <property type="match status" value="1"/>
</dbReference>
<evidence type="ECO:0000256" key="14">
    <source>
        <dbReference type="PROSITE-ProRule" id="PRU01389"/>
    </source>
</evidence>
<evidence type="ECO:0000313" key="18">
    <source>
        <dbReference type="Proteomes" id="UP001497525"/>
    </source>
</evidence>
<sequence>MASNAGIIGRQCKRTCDKFSLFDQKIAVEKLTGLTLLAECVGSEKCSPSEKNESVLSTSHVSSLDKFTCQMCSVDLKDTVEMRKHFKSDWHIHNMNLILAGQLAVSSEHYKRLMIDCSDAAIHTSGQDGLDQGMKPPQEDDIDDMNVPSINASSHKQMVYFRNKCAEIIGIHRCVLFTRKTLPATMDELLMSVTRARQSRRWAVLLYSGGKFAGGIFDGPNEVVHKTLQRYTVRAKQGGGQTSHDAATGSGMGAAKSGGASLRRYGEAAIRAEISDLLHNRWRQQLQSCQYIFLWSPKVHRNIFFIPPATTLPAASYNTPSASDDPFFAGKNQEYVTPDPASHAACQVGLGMTSDDVRIRRIPCRNKQITYTHVKEIHKELSTFDVYDSYADIDFVSQSVRKQLMSLNESGEETLLETRSGRLIYGPLKLIQTRRNDQFSTSEDDSTSSPETSAHFLEKETTELTTSCPNLTADKVDEPHSYEQKTTLETPVTEIEHLYSSHSNWHRRLRVAIASGDLVTLQSLLPSDILTCASHDSDSPEVDPSTVSNRPDVHPSDTRQASDNRAVPSREICIRLMNHPLAEGRSLLHVAVEVQNDPEILNLLLECGCDPTQRDSSGVTPYNLAMALRKKNLASVFRRFRFQYPERYDYEKAEIPSALDPTKEAIKTLKERERQQKQRQRTKERRAMERAQLEKEREEAVERERFLTLSDREKRALMAEKRALAVQDSQGRIQQVFSRCYGCGCDISGKVPFTYNDFNFCTTACLRNHRTHKTSSLKTG</sequence>
<dbReference type="SUPFAM" id="SSF48403">
    <property type="entry name" value="Ankyrin repeat"/>
    <property type="match status" value="1"/>
</dbReference>
<comment type="caution">
    <text evidence="17">The sequence shown here is derived from an EMBL/GenBank/DDBJ whole genome shotgun (WGS) entry which is preliminary data.</text>
</comment>
<comment type="domain">
    <text evidence="14">The VLRF1 domain mediates binding to the 60S ribosomal subunit.</text>
</comment>
<keyword evidence="6" id="KW-0677">Repeat</keyword>
<evidence type="ECO:0000256" key="12">
    <source>
        <dbReference type="ARBA" id="ARBA00023054"/>
    </source>
</evidence>
<feature type="region of interest" description="Disordered" evidence="15">
    <location>
        <begin position="235"/>
        <end position="254"/>
    </location>
</feature>
<protein>
    <recommendedName>
        <fullName evidence="16">VLRF1 domain-containing protein</fullName>
    </recommendedName>
</protein>
<evidence type="ECO:0000256" key="10">
    <source>
        <dbReference type="ARBA" id="ARBA00022833"/>
    </source>
</evidence>
<dbReference type="GO" id="GO:0036503">
    <property type="term" value="P:ERAD pathway"/>
    <property type="evidence" value="ECO:0007669"/>
    <property type="project" value="TreeGrafter"/>
</dbReference>
<dbReference type="GO" id="GO:0005737">
    <property type="term" value="C:cytoplasm"/>
    <property type="evidence" value="ECO:0007669"/>
    <property type="project" value="UniProtKB-SubCell"/>
</dbReference>
<evidence type="ECO:0000313" key="17">
    <source>
        <dbReference type="EMBL" id="CAL5129439.1"/>
    </source>
</evidence>
<organism evidence="17 18">
    <name type="scientific">Calicophoron daubneyi</name>
    <name type="common">Rumen fluke</name>
    <name type="synonym">Paramphistomum daubneyi</name>
    <dbReference type="NCBI Taxonomy" id="300641"/>
    <lineage>
        <taxon>Eukaryota</taxon>
        <taxon>Metazoa</taxon>
        <taxon>Spiralia</taxon>
        <taxon>Lophotrochozoa</taxon>
        <taxon>Platyhelminthes</taxon>
        <taxon>Trematoda</taxon>
        <taxon>Digenea</taxon>
        <taxon>Plagiorchiida</taxon>
        <taxon>Pronocephalata</taxon>
        <taxon>Paramphistomoidea</taxon>
        <taxon>Paramphistomidae</taxon>
        <taxon>Calicophoron</taxon>
    </lineage>
</organism>
<keyword evidence="5" id="KW-0479">Metal-binding</keyword>
<dbReference type="Gene3D" id="1.25.40.20">
    <property type="entry name" value="Ankyrin repeat-containing domain"/>
    <property type="match status" value="1"/>
</dbReference>
<evidence type="ECO:0000256" key="5">
    <source>
        <dbReference type="ARBA" id="ARBA00022723"/>
    </source>
</evidence>
<evidence type="ECO:0000256" key="6">
    <source>
        <dbReference type="ARBA" id="ARBA00022737"/>
    </source>
</evidence>
<dbReference type="Pfam" id="PF00023">
    <property type="entry name" value="Ank"/>
    <property type="match status" value="1"/>
</dbReference>
<dbReference type="Pfam" id="PF18716">
    <property type="entry name" value="VATC"/>
    <property type="match status" value="1"/>
</dbReference>
<dbReference type="AlphaFoldDB" id="A0AAV2SZW3"/>
<evidence type="ECO:0000256" key="9">
    <source>
        <dbReference type="ARBA" id="ARBA00022801"/>
    </source>
</evidence>
<evidence type="ECO:0000256" key="13">
    <source>
        <dbReference type="PROSITE-ProRule" id="PRU00023"/>
    </source>
</evidence>
<proteinExistence type="inferred from homology"/>
<evidence type="ECO:0000256" key="3">
    <source>
        <dbReference type="ARBA" id="ARBA00022490"/>
    </source>
</evidence>
<evidence type="ECO:0000256" key="11">
    <source>
        <dbReference type="ARBA" id="ARBA00023043"/>
    </source>
</evidence>
<keyword evidence="9 14" id="KW-0378">Hydrolase</keyword>
<evidence type="ECO:0000256" key="7">
    <source>
        <dbReference type="ARBA" id="ARBA00022759"/>
    </source>
</evidence>
<keyword evidence="4 14" id="KW-0540">Nuclease</keyword>
<dbReference type="PANTHER" id="PTHR16036:SF2">
    <property type="entry name" value="TRNA ENDONUCLEASE ANKZF1"/>
    <property type="match status" value="1"/>
</dbReference>
<dbReference type="InterPro" id="IPR041175">
    <property type="entry name" value="VLRF1/Vms1"/>
</dbReference>
<reference evidence="17" key="1">
    <citation type="submission" date="2024-06" db="EMBL/GenBank/DDBJ databases">
        <authorList>
            <person name="Liu X."/>
            <person name="Lenzi L."/>
            <person name="Haldenby T S."/>
            <person name="Uol C."/>
        </authorList>
    </citation>
    <scope>NUCLEOTIDE SEQUENCE</scope>
</reference>
<dbReference type="InterPro" id="IPR013087">
    <property type="entry name" value="Znf_C2H2_type"/>
</dbReference>
<dbReference type="PROSITE" id="PS50297">
    <property type="entry name" value="ANK_REP_REGION"/>
    <property type="match status" value="1"/>
</dbReference>
<dbReference type="GO" id="GO:0008270">
    <property type="term" value="F:zinc ion binding"/>
    <property type="evidence" value="ECO:0007669"/>
    <property type="project" value="UniProtKB-KW"/>
</dbReference>
<feature type="compositionally biased region" description="Basic and acidic residues" evidence="15">
    <location>
        <begin position="551"/>
        <end position="562"/>
    </location>
</feature>
<accession>A0AAV2SZW3</accession>
<evidence type="ECO:0000256" key="4">
    <source>
        <dbReference type="ARBA" id="ARBA00022722"/>
    </source>
</evidence>
<keyword evidence="8" id="KW-0863">Zinc-finger</keyword>
<evidence type="ECO:0000259" key="16">
    <source>
        <dbReference type="PROSITE" id="PS52044"/>
    </source>
</evidence>
<dbReference type="InterPro" id="IPR041540">
    <property type="entry name" value="VATC"/>
</dbReference>
<feature type="region of interest" description="Disordered" evidence="15">
    <location>
        <begin position="460"/>
        <end position="487"/>
    </location>
</feature>
<comment type="similarity">
    <text evidence="2 14">Belongs to the ANKZF1/VMS1 family.</text>
</comment>